<dbReference type="SUPFAM" id="SSF52309">
    <property type="entry name" value="N-(deoxy)ribosyltransferase-like"/>
    <property type="match status" value="1"/>
</dbReference>
<comment type="caution">
    <text evidence="1">The sequence shown here is derived from an EMBL/GenBank/DDBJ whole genome shotgun (WGS) entry which is preliminary data.</text>
</comment>
<reference evidence="1" key="1">
    <citation type="journal article" date="2014" name="Int. J. Syst. Evol. Microbiol.">
        <title>Complete genome sequence of Corynebacterium casei LMG S-19264T (=DSM 44701T), isolated from a smear-ripened cheese.</title>
        <authorList>
            <consortium name="US DOE Joint Genome Institute (JGI-PGF)"/>
            <person name="Walter F."/>
            <person name="Albersmeier A."/>
            <person name="Kalinowski J."/>
            <person name="Ruckert C."/>
        </authorList>
    </citation>
    <scope>NUCLEOTIDE SEQUENCE</scope>
    <source>
        <strain evidence="1">CGMCC 1.15448</strain>
    </source>
</reference>
<gene>
    <name evidence="1" type="ORF">GCM10011511_11730</name>
</gene>
<dbReference type="Gene3D" id="3.40.50.450">
    <property type="match status" value="1"/>
</dbReference>
<sequence length="161" mass="18527">MKVYVASSFRNDYQQIVVKRLRETGFDVYDFKNPGHGKPFHWSDVDPNWREWNHRQFARSLEHPIVEKGFTSDFNAMLEADICVLVTPCGKSAHLEAGWMQGAGKPTIILLTDGEPELMYKVFERIAHSLEEVVSFAKEIENQRDNTTANSTIYQNSPQAY</sequence>
<evidence type="ECO:0000313" key="2">
    <source>
        <dbReference type="Proteomes" id="UP000607559"/>
    </source>
</evidence>
<organism evidence="1 2">
    <name type="scientific">Puia dinghuensis</name>
    <dbReference type="NCBI Taxonomy" id="1792502"/>
    <lineage>
        <taxon>Bacteria</taxon>
        <taxon>Pseudomonadati</taxon>
        <taxon>Bacteroidota</taxon>
        <taxon>Chitinophagia</taxon>
        <taxon>Chitinophagales</taxon>
        <taxon>Chitinophagaceae</taxon>
        <taxon>Puia</taxon>
    </lineage>
</organism>
<reference evidence="1" key="2">
    <citation type="submission" date="2020-09" db="EMBL/GenBank/DDBJ databases">
        <authorList>
            <person name="Sun Q."/>
            <person name="Zhou Y."/>
        </authorList>
    </citation>
    <scope>NUCLEOTIDE SEQUENCE</scope>
    <source>
        <strain evidence="1">CGMCC 1.15448</strain>
    </source>
</reference>
<dbReference type="Proteomes" id="UP000607559">
    <property type="component" value="Unassembled WGS sequence"/>
</dbReference>
<accession>A0A8J2UAW7</accession>
<evidence type="ECO:0000313" key="1">
    <source>
        <dbReference type="EMBL" id="GGA90137.1"/>
    </source>
</evidence>
<keyword evidence="2" id="KW-1185">Reference proteome</keyword>
<evidence type="ECO:0008006" key="3">
    <source>
        <dbReference type="Google" id="ProtNLM"/>
    </source>
</evidence>
<dbReference type="RefSeq" id="WP_188929472.1">
    <property type="nucleotide sequence ID" value="NZ_BMJC01000001.1"/>
</dbReference>
<dbReference type="EMBL" id="BMJC01000001">
    <property type="protein sequence ID" value="GGA90137.1"/>
    <property type="molecule type" value="Genomic_DNA"/>
</dbReference>
<dbReference type="AlphaFoldDB" id="A0A8J2UAW7"/>
<protein>
    <recommendedName>
        <fullName evidence="3">Nucleoside 2-deoxyribosyltransferase</fullName>
    </recommendedName>
</protein>
<proteinExistence type="predicted"/>
<name>A0A8J2UAW7_9BACT</name>